<keyword evidence="3" id="KW-1185">Reference proteome</keyword>
<name>C1HAE8_PARBA</name>
<gene>
    <name evidence="2" type="ORF">PAAG_07602</name>
</gene>
<dbReference type="Proteomes" id="UP000002059">
    <property type="component" value="Partially assembled WGS sequence"/>
</dbReference>
<sequence length="131" mass="14475">MLSACNLRFRGHEGFLPLINSNHTRALNDSSMKRESEKGEGNVGVPQDKHLVETTSQALDHPVKGVSNGYTLTKENEELRAAVARQTRKRDEDMVKKVFLAGKGLARVQAAQHGMEGLRGRMNRQPAANVI</sequence>
<reference evidence="2 3" key="1">
    <citation type="journal article" date="2011" name="PLoS Genet.">
        <title>Comparative genomic analysis of human fungal pathogens causing paracoccidioidomycosis.</title>
        <authorList>
            <person name="Desjardins C.A."/>
            <person name="Champion M.D."/>
            <person name="Holder J.W."/>
            <person name="Muszewska A."/>
            <person name="Goldberg J."/>
            <person name="Bailao A.M."/>
            <person name="Brigido M.M."/>
            <person name="Ferreira M.E."/>
            <person name="Garcia A.M."/>
            <person name="Grynberg M."/>
            <person name="Gujja S."/>
            <person name="Heiman D.I."/>
            <person name="Henn M.R."/>
            <person name="Kodira C.D."/>
            <person name="Leon-Narvaez H."/>
            <person name="Longo L.V."/>
            <person name="Ma L.J."/>
            <person name="Malavazi I."/>
            <person name="Matsuo A.L."/>
            <person name="Morais F.V."/>
            <person name="Pereira M."/>
            <person name="Rodriguez-Brito S."/>
            <person name="Sakthikumar S."/>
            <person name="Salem-Izacc S.M."/>
            <person name="Sykes S.M."/>
            <person name="Teixeira M.M."/>
            <person name="Vallejo M.C."/>
            <person name="Walter M.E."/>
            <person name="Yandava C."/>
            <person name="Young S."/>
            <person name="Zeng Q."/>
            <person name="Zucker J."/>
            <person name="Felipe M.S."/>
            <person name="Goldman G.H."/>
            <person name="Haas B.J."/>
            <person name="McEwen J.G."/>
            <person name="Nino-Vega G."/>
            <person name="Puccia R."/>
            <person name="San-Blas G."/>
            <person name="Soares C.M."/>
            <person name="Birren B.W."/>
            <person name="Cuomo C.A."/>
        </authorList>
    </citation>
    <scope>NUCLEOTIDE SEQUENCE [LARGE SCALE GENOMIC DNA]</scope>
    <source>
        <strain evidence="3">ATCC MYA-826 / Pb01</strain>
    </source>
</reference>
<protein>
    <submittedName>
        <fullName evidence="2">Uncharacterized protein</fullName>
    </submittedName>
</protein>
<evidence type="ECO:0000313" key="2">
    <source>
        <dbReference type="EMBL" id="EEH37321.2"/>
    </source>
</evidence>
<dbReference type="EMBL" id="KN294017">
    <property type="protein sequence ID" value="EEH37321.2"/>
    <property type="molecule type" value="Genomic_DNA"/>
</dbReference>
<dbReference type="GeneID" id="9093600"/>
<dbReference type="OrthoDB" id="10461299at2759"/>
<dbReference type="HOGENOM" id="CLU_1928239_0_0_1"/>
<dbReference type="KEGG" id="pbl:PAAG_07602"/>
<proteinExistence type="predicted"/>
<organism evidence="2 3">
    <name type="scientific">Paracoccidioides lutzii (strain ATCC MYA-826 / Pb01)</name>
    <name type="common">Paracoccidioides brasiliensis</name>
    <dbReference type="NCBI Taxonomy" id="502779"/>
    <lineage>
        <taxon>Eukaryota</taxon>
        <taxon>Fungi</taxon>
        <taxon>Dikarya</taxon>
        <taxon>Ascomycota</taxon>
        <taxon>Pezizomycotina</taxon>
        <taxon>Eurotiomycetes</taxon>
        <taxon>Eurotiomycetidae</taxon>
        <taxon>Onygenales</taxon>
        <taxon>Ajellomycetaceae</taxon>
        <taxon>Paracoccidioides</taxon>
    </lineage>
</organism>
<evidence type="ECO:0000313" key="3">
    <source>
        <dbReference type="Proteomes" id="UP000002059"/>
    </source>
</evidence>
<dbReference type="RefSeq" id="XP_015700755.1">
    <property type="nucleotide sequence ID" value="XM_015846272.1"/>
</dbReference>
<accession>C1HAE8</accession>
<dbReference type="AlphaFoldDB" id="C1HAE8"/>
<evidence type="ECO:0000256" key="1">
    <source>
        <dbReference type="SAM" id="MobiDB-lite"/>
    </source>
</evidence>
<dbReference type="VEuPathDB" id="FungiDB:PAAG_07602"/>
<feature type="compositionally biased region" description="Basic and acidic residues" evidence="1">
    <location>
        <begin position="31"/>
        <end position="40"/>
    </location>
</feature>
<feature type="region of interest" description="Disordered" evidence="1">
    <location>
        <begin position="29"/>
        <end position="48"/>
    </location>
</feature>